<comment type="subcellular location">
    <subcellularLocation>
        <location evidence="1">Cell membrane</location>
        <topology evidence="1">Multi-pass membrane protein</topology>
    </subcellularLocation>
</comment>
<dbReference type="Pfam" id="PF00482">
    <property type="entry name" value="T2SSF"/>
    <property type="match status" value="1"/>
</dbReference>
<dbReference type="InterPro" id="IPR018076">
    <property type="entry name" value="T2SS_GspF_dom"/>
</dbReference>
<accession>A0ABW5QX79</accession>
<feature type="domain" description="Type II secretion system protein GspF" evidence="7">
    <location>
        <begin position="162"/>
        <end position="290"/>
    </location>
</feature>
<keyword evidence="4 6" id="KW-1133">Transmembrane helix</keyword>
<sequence length="298" mass="33056">MLIAVTLLFIIVWGALIGARGLQQALKLLLGTRSRNQKQGGRWASDALRELLLIKPFAEALDKYRLYDRLQLHIGSYHTKLTVLKGNGWSFDQTKLAVAEAAAYGYAAMILCSVLAAAADEPLLLAMGFVVAMVLALRPFLEANRQVERRKQDILLELPEAISKLLLLVSAGETTLQAMARCLEGKDADRHPLYKEWRTAVRSLETGDSFSTALERFNRSCAVQEVSIFTTVLLLNYRRGGEHFTLALRELSYTLWEKRKAVARSRGEEASSKLVFPLVGILLALMVLVAAPAVLLMS</sequence>
<reference evidence="9" key="1">
    <citation type="journal article" date="2019" name="Int. J. Syst. Evol. Microbiol.">
        <title>The Global Catalogue of Microorganisms (GCM) 10K type strain sequencing project: providing services to taxonomists for standard genome sequencing and annotation.</title>
        <authorList>
            <consortium name="The Broad Institute Genomics Platform"/>
            <consortium name="The Broad Institute Genome Sequencing Center for Infectious Disease"/>
            <person name="Wu L."/>
            <person name="Ma J."/>
        </authorList>
    </citation>
    <scope>NUCLEOTIDE SEQUENCE [LARGE SCALE GENOMIC DNA]</scope>
    <source>
        <strain evidence="9">TISTR 1827</strain>
    </source>
</reference>
<keyword evidence="5 6" id="KW-0472">Membrane</keyword>
<evidence type="ECO:0000313" key="9">
    <source>
        <dbReference type="Proteomes" id="UP001597493"/>
    </source>
</evidence>
<evidence type="ECO:0000313" key="8">
    <source>
        <dbReference type="EMBL" id="MFD2660858.1"/>
    </source>
</evidence>
<comment type="caution">
    <text evidence="8">The sequence shown here is derived from an EMBL/GenBank/DDBJ whole genome shotgun (WGS) entry which is preliminary data.</text>
</comment>
<protein>
    <submittedName>
        <fullName evidence="8">Type II secretion system F family protein</fullName>
    </submittedName>
</protein>
<name>A0ABW5QX79_9BACL</name>
<keyword evidence="2" id="KW-1003">Cell membrane</keyword>
<keyword evidence="3 6" id="KW-0812">Transmembrane</keyword>
<evidence type="ECO:0000256" key="5">
    <source>
        <dbReference type="ARBA" id="ARBA00023136"/>
    </source>
</evidence>
<proteinExistence type="predicted"/>
<dbReference type="PANTHER" id="PTHR35007:SF2">
    <property type="entry name" value="PILUS ASSEMBLE PROTEIN"/>
    <property type="match status" value="1"/>
</dbReference>
<dbReference type="RefSeq" id="WP_379272860.1">
    <property type="nucleotide sequence ID" value="NZ_JBHUGT010000045.1"/>
</dbReference>
<dbReference type="Proteomes" id="UP001597493">
    <property type="component" value="Unassembled WGS sequence"/>
</dbReference>
<organism evidence="8 9">
    <name type="scientific">Paenibacillus thailandensis</name>
    <dbReference type="NCBI Taxonomy" id="393250"/>
    <lineage>
        <taxon>Bacteria</taxon>
        <taxon>Bacillati</taxon>
        <taxon>Bacillota</taxon>
        <taxon>Bacilli</taxon>
        <taxon>Bacillales</taxon>
        <taxon>Paenibacillaceae</taxon>
        <taxon>Paenibacillus</taxon>
    </lineage>
</organism>
<evidence type="ECO:0000256" key="1">
    <source>
        <dbReference type="ARBA" id="ARBA00004651"/>
    </source>
</evidence>
<dbReference type="EMBL" id="JBHUMY010000011">
    <property type="protein sequence ID" value="MFD2660858.1"/>
    <property type="molecule type" value="Genomic_DNA"/>
</dbReference>
<dbReference type="PANTHER" id="PTHR35007">
    <property type="entry name" value="INTEGRAL MEMBRANE PROTEIN-RELATED"/>
    <property type="match status" value="1"/>
</dbReference>
<evidence type="ECO:0000256" key="3">
    <source>
        <dbReference type="ARBA" id="ARBA00022692"/>
    </source>
</evidence>
<keyword evidence="9" id="KW-1185">Reference proteome</keyword>
<evidence type="ECO:0000256" key="4">
    <source>
        <dbReference type="ARBA" id="ARBA00022989"/>
    </source>
</evidence>
<evidence type="ECO:0000256" key="6">
    <source>
        <dbReference type="SAM" id="Phobius"/>
    </source>
</evidence>
<evidence type="ECO:0000259" key="7">
    <source>
        <dbReference type="Pfam" id="PF00482"/>
    </source>
</evidence>
<feature type="transmembrane region" description="Helical" evidence="6">
    <location>
        <begin position="123"/>
        <end position="141"/>
    </location>
</feature>
<evidence type="ECO:0000256" key="2">
    <source>
        <dbReference type="ARBA" id="ARBA00022475"/>
    </source>
</evidence>
<feature type="transmembrane region" description="Helical" evidence="6">
    <location>
        <begin position="274"/>
        <end position="297"/>
    </location>
</feature>
<gene>
    <name evidence="8" type="ORF">ACFSW5_11430</name>
</gene>